<dbReference type="Gene3D" id="3.50.50.60">
    <property type="entry name" value="FAD/NAD(P)-binding domain"/>
    <property type="match status" value="1"/>
</dbReference>
<accession>A0A7C9KCC1</accession>
<feature type="domain" description="FAD-dependent oxidoreductase 2 FAD-binding" evidence="7">
    <location>
        <begin position="86"/>
        <end position="536"/>
    </location>
</feature>
<dbReference type="AlphaFoldDB" id="A0A7C9KCC1"/>
<dbReference type="PANTHER" id="PTHR43400">
    <property type="entry name" value="FUMARATE REDUCTASE"/>
    <property type="match status" value="1"/>
</dbReference>
<protein>
    <submittedName>
        <fullName evidence="8">FAD-binding protein</fullName>
    </submittedName>
</protein>
<dbReference type="GO" id="GO:0008202">
    <property type="term" value="P:steroid metabolic process"/>
    <property type="evidence" value="ECO:0007669"/>
    <property type="project" value="UniProtKB-ARBA"/>
</dbReference>
<dbReference type="InterPro" id="IPR050315">
    <property type="entry name" value="FAD-oxidoreductase_2"/>
</dbReference>
<keyword evidence="2" id="KW-0285">Flavoprotein</keyword>
<dbReference type="PROSITE" id="PS51318">
    <property type="entry name" value="TAT"/>
    <property type="match status" value="1"/>
</dbReference>
<evidence type="ECO:0000256" key="6">
    <source>
        <dbReference type="SAM" id="SignalP"/>
    </source>
</evidence>
<keyword evidence="6" id="KW-0732">Signal</keyword>
<dbReference type="PANTHER" id="PTHR43400:SF10">
    <property type="entry name" value="3-OXOSTEROID 1-DEHYDROGENASE"/>
    <property type="match status" value="1"/>
</dbReference>
<evidence type="ECO:0000256" key="4">
    <source>
        <dbReference type="ARBA" id="ARBA00023002"/>
    </source>
</evidence>
<evidence type="ECO:0000256" key="3">
    <source>
        <dbReference type="ARBA" id="ARBA00022827"/>
    </source>
</evidence>
<evidence type="ECO:0000259" key="7">
    <source>
        <dbReference type="Pfam" id="PF00890"/>
    </source>
</evidence>
<evidence type="ECO:0000256" key="1">
    <source>
        <dbReference type="ARBA" id="ARBA00001974"/>
    </source>
</evidence>
<dbReference type="InterPro" id="IPR003953">
    <property type="entry name" value="FAD-dep_OxRdtase_2_FAD-bd"/>
</dbReference>
<dbReference type="PRINTS" id="PR00411">
    <property type="entry name" value="PNDRDTASEI"/>
</dbReference>
<keyword evidence="4" id="KW-0560">Oxidoreductase</keyword>
<reference evidence="8" key="1">
    <citation type="submission" date="2018-08" db="EMBL/GenBank/DDBJ databases">
        <title>Murine metabolic-syndrome-specific gut microbial biobank.</title>
        <authorList>
            <person name="Liu C."/>
        </authorList>
    </citation>
    <scope>NUCLEOTIDE SEQUENCE [LARGE SCALE GENOMIC DNA]</scope>
    <source>
        <strain evidence="8">Z82</strain>
    </source>
</reference>
<feature type="signal peptide" evidence="6">
    <location>
        <begin position="1"/>
        <end position="30"/>
    </location>
</feature>
<evidence type="ECO:0000256" key="2">
    <source>
        <dbReference type="ARBA" id="ARBA00022630"/>
    </source>
</evidence>
<dbReference type="InterPro" id="IPR036188">
    <property type="entry name" value="FAD/NAD-bd_sf"/>
</dbReference>
<proteinExistence type="predicted"/>
<feature type="chain" id="PRO_5028998803" evidence="6">
    <location>
        <begin position="31"/>
        <end position="569"/>
    </location>
</feature>
<dbReference type="Gene3D" id="3.90.700.10">
    <property type="entry name" value="Succinate dehydrogenase/fumarate reductase flavoprotein, catalytic domain"/>
    <property type="match status" value="1"/>
</dbReference>
<dbReference type="InterPro" id="IPR027477">
    <property type="entry name" value="Succ_DH/fumarate_Rdtase_cat_sf"/>
</dbReference>
<dbReference type="Pfam" id="PF00890">
    <property type="entry name" value="FAD_binding_2"/>
    <property type="match status" value="1"/>
</dbReference>
<organism evidence="8">
    <name type="scientific">Muribaculaceae bacterium Z82</name>
    <dbReference type="NCBI Taxonomy" id="2304548"/>
    <lineage>
        <taxon>Bacteria</taxon>
        <taxon>Pseudomonadati</taxon>
        <taxon>Bacteroidota</taxon>
        <taxon>Bacteroidia</taxon>
        <taxon>Bacteroidales</taxon>
        <taxon>Muribaculaceae</taxon>
    </lineage>
</organism>
<feature type="compositionally biased region" description="Low complexity" evidence="5">
    <location>
        <begin position="49"/>
        <end position="63"/>
    </location>
</feature>
<dbReference type="SUPFAM" id="SSF56425">
    <property type="entry name" value="Succinate dehydrogenase/fumarate reductase flavoprotein, catalytic domain"/>
    <property type="match status" value="1"/>
</dbReference>
<keyword evidence="3" id="KW-0274">FAD</keyword>
<dbReference type="InterPro" id="IPR006311">
    <property type="entry name" value="TAT_signal"/>
</dbReference>
<dbReference type="GO" id="GO:0016491">
    <property type="term" value="F:oxidoreductase activity"/>
    <property type="evidence" value="ECO:0007669"/>
    <property type="project" value="UniProtKB-KW"/>
</dbReference>
<dbReference type="SUPFAM" id="SSF51905">
    <property type="entry name" value="FAD/NAD(P)-binding domain"/>
    <property type="match status" value="1"/>
</dbReference>
<evidence type="ECO:0000313" key="8">
    <source>
        <dbReference type="EMBL" id="NBI35013.1"/>
    </source>
</evidence>
<gene>
    <name evidence="8" type="ORF">D1639_08235</name>
</gene>
<dbReference type="PROSITE" id="PS51257">
    <property type="entry name" value="PROKAR_LIPOPROTEIN"/>
    <property type="match status" value="1"/>
</dbReference>
<comment type="caution">
    <text evidence="8">The sequence shown here is derived from an EMBL/GenBank/DDBJ whole genome shotgun (WGS) entry which is preliminary data.</text>
</comment>
<comment type="cofactor">
    <cofactor evidence="1">
        <name>FAD</name>
        <dbReference type="ChEBI" id="CHEBI:57692"/>
    </cofactor>
</comment>
<dbReference type="EMBL" id="QWKH01000064">
    <property type="protein sequence ID" value="NBI35013.1"/>
    <property type="molecule type" value="Genomic_DNA"/>
</dbReference>
<feature type="region of interest" description="Disordered" evidence="5">
    <location>
        <begin position="29"/>
        <end position="67"/>
    </location>
</feature>
<name>A0A7C9KCC1_9BACT</name>
<sequence>MAVLSRRSFVTGGVAAGALGLLGLAGCASPAPTKAADSQDAGKADESNAASSGQGSSAQATASDKPWEVAPEPIAEADIAQTVESDVVIVGLGASGTYAATSAIENGLSVTVLERNETFNANGGSHFVFNSKPQLELDKAIDPVVAVKDFLNISSYRVDGSAVWTWANRSGEAADWFADVVEPYGLHPVLQHSDNVVIERIYPGTIIFIGGENEPTSAIDQDPYNGDLGLGFVPEIDLLAALLQHIQSKGADVRFKHTSQQLVRESDGRVSAVIATDGDGAYTKFVAKKGVVIATGSYSQDAAMLDYFCPIVSHNPVGDQVAQFNMGDGSGIKQSLWVGGVMQHNGDHPPMMFWGSTNCIKNVMVNSEGVRFIDENAGQSNFAAAQFNQTGGTMVALWNAEYASQLPAISYRADDPSWAATPEELLAKWEGLVEQGIFMKADSLDEIASAYDLPADALKKTVEDYNGYCAAGEDLEFHKDPATLHELTGPFFATKYDVPASLACMGGLHVNARSQVLTADDEPIEGLYAIGLAAGDFYANQYSTRFAGNSLGRCMTFGYLVGRQLAGLE</sequence>
<evidence type="ECO:0000256" key="5">
    <source>
        <dbReference type="SAM" id="MobiDB-lite"/>
    </source>
</evidence>